<evidence type="ECO:0000313" key="2">
    <source>
        <dbReference type="EMBL" id="CAI9149381.1"/>
    </source>
</evidence>
<dbReference type="EMBL" id="CATKSN020000269">
    <property type="protein sequence ID" value="CAI9149381.1"/>
    <property type="molecule type" value="Genomic_DNA"/>
</dbReference>
<organism evidence="2 3">
    <name type="scientific">Rangifer tarandus platyrhynchus</name>
    <name type="common">Svalbard reindeer</name>
    <dbReference type="NCBI Taxonomy" id="3082113"/>
    <lineage>
        <taxon>Eukaryota</taxon>
        <taxon>Metazoa</taxon>
        <taxon>Chordata</taxon>
        <taxon>Craniata</taxon>
        <taxon>Vertebrata</taxon>
        <taxon>Euteleostomi</taxon>
        <taxon>Mammalia</taxon>
        <taxon>Eutheria</taxon>
        <taxon>Laurasiatheria</taxon>
        <taxon>Artiodactyla</taxon>
        <taxon>Ruminantia</taxon>
        <taxon>Pecora</taxon>
        <taxon>Cervidae</taxon>
        <taxon>Odocoileinae</taxon>
        <taxon>Rangifer</taxon>
    </lineage>
</organism>
<gene>
    <name evidence="2" type="ORF">MRATA1EN1_LOCUS30999</name>
</gene>
<keyword evidence="3" id="KW-1185">Reference proteome</keyword>
<accession>A0ABN8XJR8</accession>
<dbReference type="Proteomes" id="UP001176941">
    <property type="component" value="Unassembled WGS sequence"/>
</dbReference>
<proteinExistence type="predicted"/>
<sequence length="583" mass="64880">MGTAGTGTRRVRRCGRQDVIITRVRTRALANVSAEISAQCATFALLAWLKGAQKQIHRHRQLRTTRTTTHGCKRMLRDLHPRGHTDICVPIMTVCGLRRSSRALCRTASGCELCRSGSRCSHMIHETVADTDNIHFASGTKHSSGYFCLAYTLVQPGLSVAGVVFFESLHRQWSVSMCECPPGISYIQQPLDAFVHVQSVTSISVCAHEVRGETYSCGPYEMQGAQMQMGQMEQEFDADAYRMYLNLRRNFVYENGCIATWCRPPLVYAVVLTGPCTGVAQAHADSTKRRTFHVFEGVACCYAPSQRRDSTTFKNAAEGSWRAPQIARSPRGLPSALRWQSSKVADIAVRNAKQTVQSTFGSRRLHRFNVDAVSRFRSSRRLHRLKVDAVSRALSKRSRAIQAAPATPVLCASKAEMLLTAQLQRHFLEKRLEEIRLQNKERKKRLRKERFLANQAPEHSTTVASGKSSEHTHTHTSIHTYIRIWMMPALRRATVVEGVGCLRRPPETNSASTYGPRNHPEAAVLKQVGVGTGKGYPLMYSAVSKDSQLRTTGCFRFSLCTTLAGASAQRVYRSLGSSPGSFT</sequence>
<comment type="caution">
    <text evidence="2">The sequence shown here is derived from an EMBL/GenBank/DDBJ whole genome shotgun (WGS) entry which is preliminary data.</text>
</comment>
<reference evidence="2" key="1">
    <citation type="submission" date="2023-04" db="EMBL/GenBank/DDBJ databases">
        <authorList>
            <consortium name="ELIXIR-Norway"/>
        </authorList>
    </citation>
    <scope>NUCLEOTIDE SEQUENCE [LARGE SCALE GENOMIC DNA]</scope>
</reference>
<evidence type="ECO:0000313" key="3">
    <source>
        <dbReference type="Proteomes" id="UP001176941"/>
    </source>
</evidence>
<protein>
    <submittedName>
        <fullName evidence="2">Uncharacterized protein</fullName>
    </submittedName>
</protein>
<name>A0ABN8XJR8_RANTA</name>
<feature type="region of interest" description="Disordered" evidence="1">
    <location>
        <begin position="446"/>
        <end position="473"/>
    </location>
</feature>
<evidence type="ECO:0000256" key="1">
    <source>
        <dbReference type="SAM" id="MobiDB-lite"/>
    </source>
</evidence>